<dbReference type="EMBL" id="KV427626">
    <property type="protein sequence ID" value="KZT06194.1"/>
    <property type="molecule type" value="Genomic_DNA"/>
</dbReference>
<proteinExistence type="predicted"/>
<reference evidence="3 4" key="1">
    <citation type="journal article" date="2016" name="Mol. Biol. Evol.">
        <title>Comparative Genomics of Early-Diverging Mushroom-Forming Fungi Provides Insights into the Origins of Lignocellulose Decay Capabilities.</title>
        <authorList>
            <person name="Nagy L.G."/>
            <person name="Riley R."/>
            <person name="Tritt A."/>
            <person name="Adam C."/>
            <person name="Daum C."/>
            <person name="Floudas D."/>
            <person name="Sun H."/>
            <person name="Yadav J.S."/>
            <person name="Pangilinan J."/>
            <person name="Larsson K.H."/>
            <person name="Matsuura K."/>
            <person name="Barry K."/>
            <person name="Labutti K."/>
            <person name="Kuo R."/>
            <person name="Ohm R.A."/>
            <person name="Bhattacharya S.S."/>
            <person name="Shirouzu T."/>
            <person name="Yoshinaga Y."/>
            <person name="Martin F.M."/>
            <person name="Grigoriev I.V."/>
            <person name="Hibbett D.S."/>
        </authorList>
    </citation>
    <scope>NUCLEOTIDE SEQUENCE [LARGE SCALE GENOMIC DNA]</scope>
    <source>
        <strain evidence="3 4">93-53</strain>
    </source>
</reference>
<feature type="region of interest" description="Disordered" evidence="1">
    <location>
        <begin position="1"/>
        <end position="24"/>
    </location>
</feature>
<dbReference type="Proteomes" id="UP000076871">
    <property type="component" value="Unassembled WGS sequence"/>
</dbReference>
<protein>
    <submittedName>
        <fullName evidence="3">Uncharacterized protein</fullName>
    </submittedName>
</protein>
<evidence type="ECO:0000313" key="2">
    <source>
        <dbReference type="EMBL" id="KZT02516.1"/>
    </source>
</evidence>
<feature type="compositionally biased region" description="Basic and acidic residues" evidence="1">
    <location>
        <begin position="1"/>
        <end position="11"/>
    </location>
</feature>
<dbReference type="EMBL" id="KV427651">
    <property type="protein sequence ID" value="KZT02516.1"/>
    <property type="molecule type" value="Genomic_DNA"/>
</dbReference>
<evidence type="ECO:0000313" key="3">
    <source>
        <dbReference type="EMBL" id="KZT06194.1"/>
    </source>
</evidence>
<dbReference type="GeneID" id="63826055"/>
<dbReference type="AlphaFoldDB" id="A0A165E3R8"/>
<accession>A0A165E3R8</accession>
<dbReference type="RefSeq" id="XP_040763934.1">
    <property type="nucleotide sequence ID" value="XM_040909026.1"/>
</dbReference>
<sequence length="61" mass="6769">MGLDMEVHVSGRPEGCSGCIPPEPEPNNTEMVEIYITLRHTKILQAVLLVDIKNAEKSHKV</sequence>
<gene>
    <name evidence="3" type="ORF">LAESUDRAFT_726390</name>
    <name evidence="2" type="ORF">LAESUDRAFT_730009</name>
</gene>
<evidence type="ECO:0000313" key="4">
    <source>
        <dbReference type="Proteomes" id="UP000076871"/>
    </source>
</evidence>
<evidence type="ECO:0000256" key="1">
    <source>
        <dbReference type="SAM" id="MobiDB-lite"/>
    </source>
</evidence>
<organism evidence="3 4">
    <name type="scientific">Laetiporus sulphureus 93-53</name>
    <dbReference type="NCBI Taxonomy" id="1314785"/>
    <lineage>
        <taxon>Eukaryota</taxon>
        <taxon>Fungi</taxon>
        <taxon>Dikarya</taxon>
        <taxon>Basidiomycota</taxon>
        <taxon>Agaricomycotina</taxon>
        <taxon>Agaricomycetes</taxon>
        <taxon>Polyporales</taxon>
        <taxon>Laetiporus</taxon>
    </lineage>
</organism>
<keyword evidence="4" id="KW-1185">Reference proteome</keyword>
<name>A0A165E3R8_9APHY</name>